<evidence type="ECO:0000256" key="1">
    <source>
        <dbReference type="SAM" id="MobiDB-lite"/>
    </source>
</evidence>
<sequence>QADHLTKYFQGVEAILRTLPVEIQIRAKSKISRIIHDAEFEAITNPYSTQQQNFQFANQPPNTPVNPNRDYKPQEGRNVSGTLASPGIKSENYSSPSPVSTSSTY</sequence>
<feature type="non-terminal residue" evidence="2">
    <location>
        <position position="1"/>
    </location>
</feature>
<feature type="region of interest" description="Disordered" evidence="1">
    <location>
        <begin position="46"/>
        <end position="105"/>
    </location>
</feature>
<accession>A0A1B6KUX4</accession>
<feature type="compositionally biased region" description="Low complexity" evidence="1">
    <location>
        <begin position="94"/>
        <end position="105"/>
    </location>
</feature>
<gene>
    <name evidence="2" type="ORF">g.3444</name>
</gene>
<protein>
    <recommendedName>
        <fullName evidence="3">BESS domain-containing protein</fullName>
    </recommendedName>
</protein>
<dbReference type="EMBL" id="GEBQ01024744">
    <property type="protein sequence ID" value="JAT15233.1"/>
    <property type="molecule type" value="Transcribed_RNA"/>
</dbReference>
<evidence type="ECO:0000313" key="2">
    <source>
        <dbReference type="EMBL" id="JAT15233.1"/>
    </source>
</evidence>
<dbReference type="AlphaFoldDB" id="A0A1B6KUX4"/>
<organism evidence="2">
    <name type="scientific">Graphocephala atropunctata</name>
    <dbReference type="NCBI Taxonomy" id="36148"/>
    <lineage>
        <taxon>Eukaryota</taxon>
        <taxon>Metazoa</taxon>
        <taxon>Ecdysozoa</taxon>
        <taxon>Arthropoda</taxon>
        <taxon>Hexapoda</taxon>
        <taxon>Insecta</taxon>
        <taxon>Pterygota</taxon>
        <taxon>Neoptera</taxon>
        <taxon>Paraneoptera</taxon>
        <taxon>Hemiptera</taxon>
        <taxon>Auchenorrhyncha</taxon>
        <taxon>Membracoidea</taxon>
        <taxon>Cicadellidae</taxon>
        <taxon>Cicadellinae</taxon>
        <taxon>Cicadellini</taxon>
        <taxon>Graphocephala</taxon>
    </lineage>
</organism>
<name>A0A1B6KUX4_9HEMI</name>
<feature type="compositionally biased region" description="Low complexity" evidence="1">
    <location>
        <begin position="49"/>
        <end position="60"/>
    </location>
</feature>
<evidence type="ECO:0008006" key="3">
    <source>
        <dbReference type="Google" id="ProtNLM"/>
    </source>
</evidence>
<reference evidence="2" key="1">
    <citation type="submission" date="2015-11" db="EMBL/GenBank/DDBJ databases">
        <title>De novo transcriptome assembly of four potential Pierce s Disease insect vectors from Arizona vineyards.</title>
        <authorList>
            <person name="Tassone E.E."/>
        </authorList>
    </citation>
    <scope>NUCLEOTIDE SEQUENCE</scope>
</reference>
<proteinExistence type="predicted"/>